<dbReference type="InterPro" id="IPR025874">
    <property type="entry name" value="DZR"/>
</dbReference>
<dbReference type="PROSITE" id="PS50006">
    <property type="entry name" value="FHA_DOMAIN"/>
    <property type="match status" value="1"/>
</dbReference>
<dbReference type="Pfam" id="PF00498">
    <property type="entry name" value="FHA"/>
    <property type="match status" value="1"/>
</dbReference>
<dbReference type="Gene3D" id="2.60.200.20">
    <property type="match status" value="2"/>
</dbReference>
<comment type="caution">
    <text evidence="2">The sequence shown here is derived from an EMBL/GenBank/DDBJ whole genome shotgun (WGS) entry which is preliminary data.</text>
</comment>
<keyword evidence="3" id="KW-1185">Reference proteome</keyword>
<evidence type="ECO:0000259" key="1">
    <source>
        <dbReference type="PROSITE" id="PS50006"/>
    </source>
</evidence>
<dbReference type="AlphaFoldDB" id="A0A7I9VNY8"/>
<reference evidence="3" key="1">
    <citation type="journal article" date="2020" name="Appl. Environ. Microbiol.">
        <title>Diazotrophic Anaeromyxobacter Isolates from Soils.</title>
        <authorList>
            <person name="Masuda Y."/>
            <person name="Yamanaka H."/>
            <person name="Xu Z.X."/>
            <person name="Shiratori Y."/>
            <person name="Aono T."/>
            <person name="Amachi S."/>
            <person name="Senoo K."/>
            <person name="Itoh H."/>
        </authorList>
    </citation>
    <scope>NUCLEOTIDE SEQUENCE [LARGE SCALE GENOMIC DNA]</scope>
    <source>
        <strain evidence="3">R267</strain>
    </source>
</reference>
<dbReference type="CDD" id="cd00060">
    <property type="entry name" value="FHA"/>
    <property type="match status" value="2"/>
</dbReference>
<dbReference type="Pfam" id="PF12773">
    <property type="entry name" value="DZR"/>
    <property type="match status" value="1"/>
</dbReference>
<protein>
    <recommendedName>
        <fullName evidence="1">FHA domain-containing protein</fullName>
    </recommendedName>
</protein>
<evidence type="ECO:0000313" key="3">
    <source>
        <dbReference type="Proteomes" id="UP000503640"/>
    </source>
</evidence>
<feature type="domain" description="FHA" evidence="1">
    <location>
        <begin position="218"/>
        <end position="263"/>
    </location>
</feature>
<sequence length="291" mass="29889">MLTCKTCGVTIDVTVAACPACGAEVPMARLTGMLGLVCRACDAYNDPGARACAGCGKPLGADPESPAVAGAAPRAQKARLVVERGEAPAGASFELRPGEAQAGRAEGQLLFPEDPCLSPLHATFALRDGTLLVRDEGAAGGVFVRLRGLTVPLRPGHLFALGERLLRFGGPLAPPAPPGPDGTRRLGAARPEGPAVVIEEWLEGGAGGRSWIRAGPSITLGRSGCSVNLGDDPHLAPAHAELLLDAGGEARLRDLGSTTGTFLRVPTGAERELHDGDAVRMGREVLRVELA</sequence>
<organism evidence="2 3">
    <name type="scientific">Anaeromyxobacter diazotrophicus</name>
    <dbReference type="NCBI Taxonomy" id="2590199"/>
    <lineage>
        <taxon>Bacteria</taxon>
        <taxon>Pseudomonadati</taxon>
        <taxon>Myxococcota</taxon>
        <taxon>Myxococcia</taxon>
        <taxon>Myxococcales</taxon>
        <taxon>Cystobacterineae</taxon>
        <taxon>Anaeromyxobacteraceae</taxon>
        <taxon>Anaeromyxobacter</taxon>
    </lineage>
</organism>
<dbReference type="InterPro" id="IPR008984">
    <property type="entry name" value="SMAD_FHA_dom_sf"/>
</dbReference>
<dbReference type="InterPro" id="IPR000253">
    <property type="entry name" value="FHA_dom"/>
</dbReference>
<dbReference type="RefSeq" id="WP_235969622.1">
    <property type="nucleotide sequence ID" value="NZ_BJTG01000006.1"/>
</dbReference>
<dbReference type="Proteomes" id="UP000503640">
    <property type="component" value="Unassembled WGS sequence"/>
</dbReference>
<proteinExistence type="predicted"/>
<gene>
    <name evidence="2" type="ORF">AMYX_26590</name>
</gene>
<evidence type="ECO:0000313" key="2">
    <source>
        <dbReference type="EMBL" id="GEJ57918.1"/>
    </source>
</evidence>
<name>A0A7I9VNY8_9BACT</name>
<accession>A0A7I9VNY8</accession>
<dbReference type="SUPFAM" id="SSF49879">
    <property type="entry name" value="SMAD/FHA domain"/>
    <property type="match status" value="2"/>
</dbReference>
<dbReference type="EMBL" id="BJTG01000006">
    <property type="protein sequence ID" value="GEJ57918.1"/>
    <property type="molecule type" value="Genomic_DNA"/>
</dbReference>